<protein>
    <submittedName>
        <fullName evidence="7">Uncharacterized protein</fullName>
    </submittedName>
</protein>
<evidence type="ECO:0000256" key="1">
    <source>
        <dbReference type="ARBA" id="ARBA00004167"/>
    </source>
</evidence>
<feature type="compositionally biased region" description="Polar residues" evidence="5">
    <location>
        <begin position="374"/>
        <end position="403"/>
    </location>
</feature>
<dbReference type="InterPro" id="IPR051694">
    <property type="entry name" value="Immunoregulatory_rcpt-like"/>
</dbReference>
<dbReference type="Gene3D" id="2.60.120.260">
    <property type="entry name" value="Galactose-binding domain-like"/>
    <property type="match status" value="1"/>
</dbReference>
<evidence type="ECO:0000256" key="6">
    <source>
        <dbReference type="SAM" id="Phobius"/>
    </source>
</evidence>
<feature type="transmembrane region" description="Helical" evidence="6">
    <location>
        <begin position="305"/>
        <end position="329"/>
    </location>
</feature>
<reference evidence="7 8" key="1">
    <citation type="submission" date="2024-01" db="EMBL/GenBank/DDBJ databases">
        <title>A draft genome for the cacao thread blight pathogen Marasmiellus scandens.</title>
        <authorList>
            <person name="Baruah I.K."/>
            <person name="Leung J."/>
            <person name="Bukari Y."/>
            <person name="Amoako-Attah I."/>
            <person name="Meinhardt L.W."/>
            <person name="Bailey B.A."/>
            <person name="Cohen S.P."/>
        </authorList>
    </citation>
    <scope>NUCLEOTIDE SEQUENCE [LARGE SCALE GENOMIC DNA]</scope>
    <source>
        <strain evidence="7 8">GH-19</strain>
    </source>
</reference>
<feature type="region of interest" description="Disordered" evidence="5">
    <location>
        <begin position="273"/>
        <end position="303"/>
    </location>
</feature>
<dbReference type="PANTHER" id="PTHR15549:SF6">
    <property type="entry name" value="MID2 DOMAIN-CONTAINING PROTEIN"/>
    <property type="match status" value="1"/>
</dbReference>
<proteinExistence type="predicted"/>
<evidence type="ECO:0000256" key="4">
    <source>
        <dbReference type="ARBA" id="ARBA00023136"/>
    </source>
</evidence>
<evidence type="ECO:0000313" key="8">
    <source>
        <dbReference type="Proteomes" id="UP001498398"/>
    </source>
</evidence>
<comment type="subcellular location">
    <subcellularLocation>
        <location evidence="1">Membrane</location>
        <topology evidence="1">Single-pass membrane protein</topology>
    </subcellularLocation>
</comment>
<dbReference type="EMBL" id="JBANRG010000014">
    <property type="protein sequence ID" value="KAK7461015.1"/>
    <property type="molecule type" value="Genomic_DNA"/>
</dbReference>
<keyword evidence="3 6" id="KW-1133">Transmembrane helix</keyword>
<keyword evidence="4 6" id="KW-0472">Membrane</keyword>
<evidence type="ECO:0000256" key="3">
    <source>
        <dbReference type="ARBA" id="ARBA00022989"/>
    </source>
</evidence>
<dbReference type="Proteomes" id="UP001498398">
    <property type="component" value="Unassembled WGS sequence"/>
</dbReference>
<keyword evidence="2 6" id="KW-0812">Transmembrane</keyword>
<feature type="region of interest" description="Disordered" evidence="5">
    <location>
        <begin position="374"/>
        <end position="425"/>
    </location>
</feature>
<feature type="region of interest" description="Disordered" evidence="5">
    <location>
        <begin position="134"/>
        <end position="153"/>
    </location>
</feature>
<name>A0ABR1JH40_9AGAR</name>
<evidence type="ECO:0000256" key="5">
    <source>
        <dbReference type="SAM" id="MobiDB-lite"/>
    </source>
</evidence>
<dbReference type="PANTHER" id="PTHR15549">
    <property type="entry name" value="PAIRED IMMUNOGLOBULIN-LIKE TYPE 2 RECEPTOR"/>
    <property type="match status" value="1"/>
</dbReference>
<comment type="caution">
    <text evidence="7">The sequence shown here is derived from an EMBL/GenBank/DDBJ whole genome shotgun (WGS) entry which is preliminary data.</text>
</comment>
<sequence length="425" mass="45830">MVSNTSCFFSHHMEPRTTMAFYGFTPPADVDQSFDHAIGGSAVQRVTSIYPEPNIGDLWFTSTLAGDDSIEQIDIGPNGPLLVFDYAIATVAELEELRGQTILVDDSNSEIQWVGAWQERRNYTLFSGVTLPRGDSRNPVPTRPHGNGTHESDSVGASMVFQFQGSSILVAGIAPINRTVESFAPGPVLSPPVSDFLLELNVTLDGTSHSVVFTNGGLSQPGGSPHFPYFRNDSLEEGNHTLIMTVKNVTGNTSVVVDYITYKPSFATLQNKPNFPPINLDNNTTSAPSPTSTPPPNPGDKSNNVGAIAGGVVGGVAFLVLLVLGFWLLRRKREKQIRHLHKHDSMNVPSNTREVSNSGLSSLAVEPFILPIPTETSSRKGAQSVSLQSPLTTALSSKGQWQRTRAEPSVSPTVSSPDEQHAELR</sequence>
<evidence type="ECO:0000313" key="7">
    <source>
        <dbReference type="EMBL" id="KAK7461015.1"/>
    </source>
</evidence>
<accession>A0ABR1JH40</accession>
<keyword evidence="8" id="KW-1185">Reference proteome</keyword>
<evidence type="ECO:0000256" key="2">
    <source>
        <dbReference type="ARBA" id="ARBA00022692"/>
    </source>
</evidence>
<organism evidence="7 8">
    <name type="scientific">Marasmiellus scandens</name>
    <dbReference type="NCBI Taxonomy" id="2682957"/>
    <lineage>
        <taxon>Eukaryota</taxon>
        <taxon>Fungi</taxon>
        <taxon>Dikarya</taxon>
        <taxon>Basidiomycota</taxon>
        <taxon>Agaricomycotina</taxon>
        <taxon>Agaricomycetes</taxon>
        <taxon>Agaricomycetidae</taxon>
        <taxon>Agaricales</taxon>
        <taxon>Marasmiineae</taxon>
        <taxon>Omphalotaceae</taxon>
        <taxon>Marasmiellus</taxon>
    </lineage>
</organism>
<dbReference type="Gene3D" id="1.20.5.510">
    <property type="entry name" value="Single helix bin"/>
    <property type="match status" value="1"/>
</dbReference>
<gene>
    <name evidence="7" type="ORF">VKT23_008943</name>
</gene>